<keyword evidence="1" id="KW-0472">Membrane</keyword>
<evidence type="ECO:0000313" key="2">
    <source>
        <dbReference type="EMBL" id="GMH18574.1"/>
    </source>
</evidence>
<dbReference type="Proteomes" id="UP001279734">
    <property type="component" value="Unassembled WGS sequence"/>
</dbReference>
<proteinExistence type="predicted"/>
<feature type="transmembrane region" description="Helical" evidence="1">
    <location>
        <begin position="24"/>
        <end position="44"/>
    </location>
</feature>
<gene>
    <name evidence="2" type="ORF">Nepgr_020415</name>
</gene>
<organism evidence="2 3">
    <name type="scientific">Nepenthes gracilis</name>
    <name type="common">Slender pitcher plant</name>
    <dbReference type="NCBI Taxonomy" id="150966"/>
    <lineage>
        <taxon>Eukaryota</taxon>
        <taxon>Viridiplantae</taxon>
        <taxon>Streptophyta</taxon>
        <taxon>Embryophyta</taxon>
        <taxon>Tracheophyta</taxon>
        <taxon>Spermatophyta</taxon>
        <taxon>Magnoliopsida</taxon>
        <taxon>eudicotyledons</taxon>
        <taxon>Gunneridae</taxon>
        <taxon>Pentapetalae</taxon>
        <taxon>Caryophyllales</taxon>
        <taxon>Nepenthaceae</taxon>
        <taxon>Nepenthes</taxon>
    </lineage>
</organism>
<keyword evidence="3" id="KW-1185">Reference proteome</keyword>
<feature type="transmembrane region" description="Helical" evidence="1">
    <location>
        <begin position="78"/>
        <end position="98"/>
    </location>
</feature>
<evidence type="ECO:0000313" key="3">
    <source>
        <dbReference type="Proteomes" id="UP001279734"/>
    </source>
</evidence>
<comment type="caution">
    <text evidence="2">The sequence shown here is derived from an EMBL/GenBank/DDBJ whole genome shotgun (WGS) entry which is preliminary data.</text>
</comment>
<sequence>MFWFTARCWMNHGTNVLQVEVDGWGSSLCSVLSTLLLVATGTFCRRLARLWVVRAILLLRFHLMGPWCFGSAIPASCFMATVVTLVMAVVVQLGCDWLRCKCNCRHFSALLAKLPIAFARFSLWKMAGLGCGWMGLAKVDGDADVASFRFCLIADTAFGVAVAADADVLVLS</sequence>
<protein>
    <submittedName>
        <fullName evidence="2">Uncharacterized protein</fullName>
    </submittedName>
</protein>
<dbReference type="AlphaFoldDB" id="A0AAD3SXK7"/>
<reference evidence="2" key="1">
    <citation type="submission" date="2023-05" db="EMBL/GenBank/DDBJ databases">
        <title>Nepenthes gracilis genome sequencing.</title>
        <authorList>
            <person name="Fukushima K."/>
        </authorList>
    </citation>
    <scope>NUCLEOTIDE SEQUENCE</scope>
    <source>
        <strain evidence="2">SING2019-196</strain>
    </source>
</reference>
<accession>A0AAD3SXK7</accession>
<name>A0AAD3SXK7_NEPGR</name>
<dbReference type="EMBL" id="BSYO01000019">
    <property type="protein sequence ID" value="GMH18574.1"/>
    <property type="molecule type" value="Genomic_DNA"/>
</dbReference>
<keyword evidence="1" id="KW-0812">Transmembrane</keyword>
<evidence type="ECO:0000256" key="1">
    <source>
        <dbReference type="SAM" id="Phobius"/>
    </source>
</evidence>
<keyword evidence="1" id="KW-1133">Transmembrane helix</keyword>